<reference evidence="2 3" key="1">
    <citation type="journal article" date="2018" name="Genome Biol. Evol.">
        <title>Multiple Roots of Fruiting Body Formation in Amoebozoa.</title>
        <authorList>
            <person name="Hillmann F."/>
            <person name="Forbes G."/>
            <person name="Novohradska S."/>
            <person name="Ferling I."/>
            <person name="Riege K."/>
            <person name="Groth M."/>
            <person name="Westermann M."/>
            <person name="Marz M."/>
            <person name="Spaller T."/>
            <person name="Winckler T."/>
            <person name="Schaap P."/>
            <person name="Glockner G."/>
        </authorList>
    </citation>
    <scope>NUCLEOTIDE SEQUENCE [LARGE SCALE GENOMIC DNA]</scope>
    <source>
        <strain evidence="2 3">Jena</strain>
    </source>
</reference>
<evidence type="ECO:0000256" key="1">
    <source>
        <dbReference type="SAM" id="Phobius"/>
    </source>
</evidence>
<feature type="transmembrane region" description="Helical" evidence="1">
    <location>
        <begin position="49"/>
        <end position="71"/>
    </location>
</feature>
<evidence type="ECO:0000313" key="2">
    <source>
        <dbReference type="EMBL" id="PRP89820.1"/>
    </source>
</evidence>
<comment type="caution">
    <text evidence="2">The sequence shown here is derived from an EMBL/GenBank/DDBJ whole genome shotgun (WGS) entry which is preliminary data.</text>
</comment>
<keyword evidence="1" id="KW-1133">Transmembrane helix</keyword>
<dbReference type="EMBL" id="MDYQ01000001">
    <property type="protein sequence ID" value="PRP89820.1"/>
    <property type="molecule type" value="Genomic_DNA"/>
</dbReference>
<keyword evidence="1" id="KW-0812">Transmembrane</keyword>
<dbReference type="AlphaFoldDB" id="A0A2P6P0V4"/>
<keyword evidence="3" id="KW-1185">Reference proteome</keyword>
<name>A0A2P6P0V4_9EUKA</name>
<feature type="transmembrane region" description="Helical" evidence="1">
    <location>
        <begin position="154"/>
        <end position="181"/>
    </location>
</feature>
<feature type="transmembrane region" description="Helical" evidence="1">
    <location>
        <begin position="286"/>
        <end position="307"/>
    </location>
</feature>
<feature type="transmembrane region" description="Helical" evidence="1">
    <location>
        <begin position="259"/>
        <end position="280"/>
    </location>
</feature>
<feature type="transmembrane region" description="Helical" evidence="1">
    <location>
        <begin position="112"/>
        <end position="133"/>
    </location>
</feature>
<protein>
    <submittedName>
        <fullName evidence="2">Uncharacterized protein</fullName>
    </submittedName>
</protein>
<feature type="transmembrane region" description="Helical" evidence="1">
    <location>
        <begin position="201"/>
        <end position="223"/>
    </location>
</feature>
<evidence type="ECO:0000313" key="3">
    <source>
        <dbReference type="Proteomes" id="UP000241769"/>
    </source>
</evidence>
<keyword evidence="1" id="KW-0472">Membrane</keyword>
<gene>
    <name evidence="2" type="ORF">PROFUN_00162</name>
</gene>
<proteinExistence type="predicted"/>
<organism evidence="2 3">
    <name type="scientific">Planoprotostelium fungivorum</name>
    <dbReference type="NCBI Taxonomy" id="1890364"/>
    <lineage>
        <taxon>Eukaryota</taxon>
        <taxon>Amoebozoa</taxon>
        <taxon>Evosea</taxon>
        <taxon>Variosea</taxon>
        <taxon>Cavosteliida</taxon>
        <taxon>Cavosteliaceae</taxon>
        <taxon>Planoprotostelium</taxon>
    </lineage>
</organism>
<accession>A0A2P6P0V4</accession>
<dbReference type="Proteomes" id="UP000241769">
    <property type="component" value="Unassembled WGS sequence"/>
</dbReference>
<sequence length="337" mass="38668">MYLSSTVYRSFVGEEARKWYCLGDLHTSISMSNSGDTCKDLTISGPELVAWSINLVAYSSLLVLICFVQFYRNKSDRIIGIFLICLSVAVVAATSLYLMIGAKLITHLSRATIFTIVHAAFSIFSYLVCNSYFSLWIHYFQRLFYPSGKELPRWLLASNFSITFLGIFGQIPLTIIDFLRYDENCVYNNTPIKGIYEKSMIWINDAGFLLCVIWFISSSFIIWGRLRHVSITYSPKPSLTRIQRTYRNTSLRILFRRSALPNVIIFFAMLCNAVTLALSLNDATRAMLTGVLLVVRQLLLEWLPMMLMARVCWIFSRDVSRESHAHEALLHSDWNDT</sequence>
<dbReference type="InParanoid" id="A0A2P6P0V4"/>
<feature type="transmembrane region" description="Helical" evidence="1">
    <location>
        <begin position="78"/>
        <end position="100"/>
    </location>
</feature>